<dbReference type="AlphaFoldDB" id="A0ABD2S0P0"/>
<sequence length="559" mass="62389">MEPLSYALEGRGLIFPDNVELSVDMVSRSRSIAKEWNLNPFCDVDKSICGFSQEVTESTEFLGSGIADILKKSAASNPCPGVLSGEMSDGCGKMLSSTSMFNTFEPIPGEVGLGAMFNHSATKSNNPISSLIDLKLEELTDHGELRTSQSSEESSILSSPESSFPAGKPQTKSLHSRFSISQVRGQKEEESTTVYREVKSNQSLKRNSALSSVNSSLQGKRLRTTNFHSEIPVCQVHGCNKDLSSSKDYHKRHKVCNEHSKTAIVIVNGIEQRFCQQCSRFHLLAEFDEGKRSCRKRLAGHNERRRKPQFDTHWGSRLLDMTSQRRVPFLFPEIFPGSFFYQENYEDNNNNKHLKLEHMPFGISQLAMSVKNEQFPAKSIIQHHYGVRKQDPSKVLTGGATLSVQEFSEGQTSSCALSLLSAHSQNLLHNSTDVSPTLRWTVEPNHHVYIKGDHHNLEKSSSVSVANRLTPIELYSSDIAEQDAVVQVADSDAVSFGIQRDHGHDQRSNSINSKNCLSPEFGPTMDLVQLSSHLQRVEQQKNSVQVKQENDIFYSFTST</sequence>
<evidence type="ECO:0000256" key="9">
    <source>
        <dbReference type="ARBA" id="ARBA00056472"/>
    </source>
</evidence>
<evidence type="ECO:0000256" key="3">
    <source>
        <dbReference type="ARBA" id="ARBA00022771"/>
    </source>
</evidence>
<dbReference type="InterPro" id="IPR004333">
    <property type="entry name" value="SBP_dom"/>
</dbReference>
<name>A0ABD2S0P0_9SOLN</name>
<dbReference type="Proteomes" id="UP001627284">
    <property type="component" value="Unassembled WGS sequence"/>
</dbReference>
<keyword evidence="14" id="KW-1185">Reference proteome</keyword>
<keyword evidence="2" id="KW-0479">Metal-binding</keyword>
<feature type="domain" description="SBP-type" evidence="12">
    <location>
        <begin position="231"/>
        <end position="308"/>
    </location>
</feature>
<feature type="compositionally biased region" description="Polar residues" evidence="11">
    <location>
        <begin position="200"/>
        <end position="217"/>
    </location>
</feature>
<evidence type="ECO:0000256" key="11">
    <source>
        <dbReference type="SAM" id="MobiDB-lite"/>
    </source>
</evidence>
<keyword evidence="6" id="KW-0238">DNA-binding</keyword>
<reference evidence="13 14" key="1">
    <citation type="submission" date="2024-05" db="EMBL/GenBank/DDBJ databases">
        <title>De novo assembly of an allotetraploid wild potato.</title>
        <authorList>
            <person name="Hosaka A.J."/>
        </authorList>
    </citation>
    <scope>NUCLEOTIDE SEQUENCE [LARGE SCALE GENOMIC DNA]</scope>
    <source>
        <tissue evidence="13">Young leaves</tissue>
    </source>
</reference>
<comment type="function">
    <text evidence="9">Probable transcriptional factor. Binds to the promoter of the SQUAMOSA gene.</text>
</comment>
<gene>
    <name evidence="13" type="ORF">AABB24_029299</name>
</gene>
<evidence type="ECO:0000256" key="5">
    <source>
        <dbReference type="ARBA" id="ARBA00023015"/>
    </source>
</evidence>
<keyword evidence="7" id="KW-0804">Transcription</keyword>
<feature type="region of interest" description="Disordered" evidence="11">
    <location>
        <begin position="142"/>
        <end position="217"/>
    </location>
</feature>
<comment type="caution">
    <text evidence="13">The sequence shown here is derived from an EMBL/GenBank/DDBJ whole genome shotgun (WGS) entry which is preliminary data.</text>
</comment>
<feature type="compositionally biased region" description="Low complexity" evidence="11">
    <location>
        <begin position="148"/>
        <end position="163"/>
    </location>
</feature>
<dbReference type="PANTHER" id="PTHR31251">
    <property type="entry name" value="SQUAMOSA PROMOTER-BINDING-LIKE PROTEIN 4"/>
    <property type="match status" value="1"/>
</dbReference>
<accession>A0ABD2S0P0</accession>
<evidence type="ECO:0000313" key="14">
    <source>
        <dbReference type="Proteomes" id="UP001627284"/>
    </source>
</evidence>
<evidence type="ECO:0000259" key="12">
    <source>
        <dbReference type="PROSITE" id="PS51141"/>
    </source>
</evidence>
<evidence type="ECO:0000256" key="2">
    <source>
        <dbReference type="ARBA" id="ARBA00022723"/>
    </source>
</evidence>
<proteinExistence type="predicted"/>
<dbReference type="GO" id="GO:0008270">
    <property type="term" value="F:zinc ion binding"/>
    <property type="evidence" value="ECO:0007669"/>
    <property type="project" value="UniProtKB-KW"/>
</dbReference>
<keyword evidence="5" id="KW-0805">Transcription regulation</keyword>
<dbReference type="GO" id="GO:0003677">
    <property type="term" value="F:DNA binding"/>
    <property type="evidence" value="ECO:0007669"/>
    <property type="project" value="UniProtKB-KW"/>
</dbReference>
<keyword evidence="4" id="KW-0862">Zinc</keyword>
<dbReference type="InterPro" id="IPR036893">
    <property type="entry name" value="SBP_sf"/>
</dbReference>
<dbReference type="Pfam" id="PF03110">
    <property type="entry name" value="SBP"/>
    <property type="match status" value="1"/>
</dbReference>
<dbReference type="PANTHER" id="PTHR31251:SF214">
    <property type="entry name" value="SQUAMOSA PROMOTER BINDING PROTEIN NTABSPL6-7"/>
    <property type="match status" value="1"/>
</dbReference>
<dbReference type="Gene3D" id="4.10.1100.10">
    <property type="entry name" value="Transcription factor, SBP-box domain"/>
    <property type="match status" value="1"/>
</dbReference>
<evidence type="ECO:0000256" key="1">
    <source>
        <dbReference type="ARBA" id="ARBA00004123"/>
    </source>
</evidence>
<evidence type="ECO:0000256" key="8">
    <source>
        <dbReference type="ARBA" id="ARBA00023242"/>
    </source>
</evidence>
<protein>
    <recommendedName>
        <fullName evidence="12">SBP-type domain-containing protein</fullName>
    </recommendedName>
</protein>
<dbReference type="GO" id="GO:0005634">
    <property type="term" value="C:nucleus"/>
    <property type="evidence" value="ECO:0007669"/>
    <property type="project" value="UniProtKB-SubCell"/>
</dbReference>
<dbReference type="SUPFAM" id="SSF103612">
    <property type="entry name" value="SBT domain"/>
    <property type="match status" value="1"/>
</dbReference>
<comment type="subcellular location">
    <subcellularLocation>
        <location evidence="1">Nucleus</location>
    </subcellularLocation>
</comment>
<evidence type="ECO:0000256" key="10">
    <source>
        <dbReference type="PROSITE-ProRule" id="PRU00470"/>
    </source>
</evidence>
<keyword evidence="3 10" id="KW-0863">Zinc-finger</keyword>
<evidence type="ECO:0000256" key="6">
    <source>
        <dbReference type="ARBA" id="ARBA00023125"/>
    </source>
</evidence>
<dbReference type="PROSITE" id="PS51141">
    <property type="entry name" value="ZF_SBP"/>
    <property type="match status" value="1"/>
</dbReference>
<evidence type="ECO:0000256" key="7">
    <source>
        <dbReference type="ARBA" id="ARBA00023163"/>
    </source>
</evidence>
<dbReference type="EMBL" id="JBJKTR010000017">
    <property type="protein sequence ID" value="KAL3336576.1"/>
    <property type="molecule type" value="Genomic_DNA"/>
</dbReference>
<feature type="compositionally biased region" description="Polar residues" evidence="11">
    <location>
        <begin position="170"/>
        <end position="184"/>
    </location>
</feature>
<organism evidence="13 14">
    <name type="scientific">Solanum stoloniferum</name>
    <dbReference type="NCBI Taxonomy" id="62892"/>
    <lineage>
        <taxon>Eukaryota</taxon>
        <taxon>Viridiplantae</taxon>
        <taxon>Streptophyta</taxon>
        <taxon>Embryophyta</taxon>
        <taxon>Tracheophyta</taxon>
        <taxon>Spermatophyta</taxon>
        <taxon>Magnoliopsida</taxon>
        <taxon>eudicotyledons</taxon>
        <taxon>Gunneridae</taxon>
        <taxon>Pentapetalae</taxon>
        <taxon>asterids</taxon>
        <taxon>lamiids</taxon>
        <taxon>Solanales</taxon>
        <taxon>Solanaceae</taxon>
        <taxon>Solanoideae</taxon>
        <taxon>Solaneae</taxon>
        <taxon>Solanum</taxon>
    </lineage>
</organism>
<keyword evidence="8" id="KW-0539">Nucleus</keyword>
<evidence type="ECO:0000313" key="13">
    <source>
        <dbReference type="EMBL" id="KAL3336576.1"/>
    </source>
</evidence>
<dbReference type="InterPro" id="IPR044817">
    <property type="entry name" value="SBP-like"/>
</dbReference>
<evidence type="ECO:0000256" key="4">
    <source>
        <dbReference type="ARBA" id="ARBA00022833"/>
    </source>
</evidence>
<dbReference type="FunFam" id="4.10.1100.10:FF:000001">
    <property type="entry name" value="Squamosa promoter-binding-like protein 14"/>
    <property type="match status" value="1"/>
</dbReference>